<dbReference type="RefSeq" id="XP_031572854.1">
    <property type="nucleotide sequence ID" value="XM_031716994.1"/>
</dbReference>
<proteinExistence type="predicted"/>
<feature type="non-terminal residue" evidence="5">
    <location>
        <position position="1132"/>
    </location>
</feature>
<keyword evidence="4" id="KW-1185">Reference proteome</keyword>
<reference evidence="5" key="1">
    <citation type="submission" date="2025-08" db="UniProtKB">
        <authorList>
            <consortium name="RefSeq"/>
        </authorList>
    </citation>
    <scope>IDENTIFICATION</scope>
    <source>
        <tissue evidence="5">Tentacle</tissue>
    </source>
</reference>
<dbReference type="SMART" id="SM00028">
    <property type="entry name" value="TPR"/>
    <property type="match status" value="10"/>
</dbReference>
<dbReference type="Pfam" id="PF13424">
    <property type="entry name" value="TPR_12"/>
    <property type="match status" value="4"/>
</dbReference>
<dbReference type="Proteomes" id="UP000515163">
    <property type="component" value="Unplaced"/>
</dbReference>
<gene>
    <name evidence="5" type="primary">LOC116306867</name>
</gene>
<keyword evidence="1" id="KW-0677">Repeat</keyword>
<dbReference type="AlphaFoldDB" id="A0A6P8J089"/>
<dbReference type="PROSITE" id="PS50005">
    <property type="entry name" value="TPR"/>
    <property type="match status" value="1"/>
</dbReference>
<dbReference type="InterPro" id="IPR027417">
    <property type="entry name" value="P-loop_NTPase"/>
</dbReference>
<evidence type="ECO:0000313" key="5">
    <source>
        <dbReference type="RefSeq" id="XP_031572854.1"/>
    </source>
</evidence>
<dbReference type="SUPFAM" id="SSF52540">
    <property type="entry name" value="P-loop containing nucleoside triphosphate hydrolases"/>
    <property type="match status" value="1"/>
</dbReference>
<protein>
    <submittedName>
        <fullName evidence="5">Uncharacterized protein LOC116306867</fullName>
    </submittedName>
</protein>
<dbReference type="SUPFAM" id="SSF48452">
    <property type="entry name" value="TPR-like"/>
    <property type="match status" value="2"/>
</dbReference>
<dbReference type="Gene3D" id="3.40.50.300">
    <property type="entry name" value="P-loop containing nucleotide triphosphate hydrolases"/>
    <property type="match status" value="1"/>
</dbReference>
<accession>A0A6P8J089</accession>
<dbReference type="KEGG" id="aten:116306867"/>
<sequence>MTSMKYREEDLNYFRVCKVTTHIIPNGLRQVFKQEWNTRYQATHGQWQDTAKNGMDFYGRESPKNKKIKSRELSIMKNGNTNEWDCTCLFHGILYSNSIKPTLNVKKSVDELRKFRNEVFAHTTDGKLKEADLKTSIDKVITSFTDLKLDTTEIEEIRNQTSFPTEELEDIKKQLEKEKKRNEEPRPFCVLPAKPSHETVSRLNEVDQINEEMERLRNTKSNEVTVVYLSGNPGCGKSEVARQIGERFFDEKSTEMNFVMTVNASTIDTLLQSYVEFACKLRCDEQSIVKISTSENLSKEGKVNDLKCLVAPKVEGYSSWLIVVDNVSDLKSVSKYWPQAGEKTSGVGQILVTTQDSSSIPSDPHTYQLSLKQGMDPNDAVKALCDISGMSCHNDITLQVAKALDFQPLALACAAVYMKHIKSTDWTKYLQKLEEGKREATEKEYKKTSLTYKKTMTAAVRMAVDKEVSEDKVMRHAFEFLSVIAPEPIPLQYVVQYVMNCLSDEDEDCVASTIRSSSLVLSSEKDEVQEVRVHQVVHSCLQSTVNVDEIEFKVDILIINVVLAFIDPVTSVEALEYIEGILETQRLIVHFLSISSKISDIFDDPSDLAISVSVNIFHVIASLLKIGDICSYYAKYDACRIFYKISLKIQEKEFNRSCLSIAETLNSLSKVFRNLDQNKPAEGRSERASAIRKRQQTFSFCRQTDNTQTPMHNVNVYDKGGKANELITLGNSCLNQKNFMRAKSFFEEALGIQETMYGNSHPLVASTHNKIGETLCLMKNDEEAKTHFEAALAIEDRIYNFIISILDFSLYALAKLFWDKGQYDNAEKYIEKAKEVLNLKEKEMHPSLGDALNYAGKTLCMMGKYDDAKRCLETALKIQDGMPNDTQAEKLVTLLNTRGEIMREMGQYKESKTNLSRALEIQKKESPSFADTLKNLGKTHVAMCQLNIAKECYEQALRNEQNAYGENDPRIINSINELGEILRLMGKYKDAEIYLKKAQTIQEKVAPFHKKTHPNFANTLKGLGDVLYDKGKSEEAKHILQKALAIQEDAYNTIHPELVDTLYLMSDTLLDMRKYDEAKKPLERALSILKQAFNDEHPDVATPLNKLAAICRNMHQYEKADGYLKRVLNIQE</sequence>
<dbReference type="PANTHER" id="PTHR45641:SF19">
    <property type="entry name" value="NEPHROCYSTIN-3"/>
    <property type="match status" value="1"/>
</dbReference>
<dbReference type="InParanoid" id="A0A6P8J089"/>
<evidence type="ECO:0000256" key="3">
    <source>
        <dbReference type="PROSITE-ProRule" id="PRU00339"/>
    </source>
</evidence>
<evidence type="ECO:0000256" key="2">
    <source>
        <dbReference type="ARBA" id="ARBA00022803"/>
    </source>
</evidence>
<dbReference type="GeneID" id="116306867"/>
<dbReference type="OrthoDB" id="9994028at2759"/>
<dbReference type="InterPro" id="IPR019734">
    <property type="entry name" value="TPR_rpt"/>
</dbReference>
<dbReference type="InterPro" id="IPR011990">
    <property type="entry name" value="TPR-like_helical_dom_sf"/>
</dbReference>
<keyword evidence="2 3" id="KW-0802">TPR repeat</keyword>
<dbReference type="PANTHER" id="PTHR45641">
    <property type="entry name" value="TETRATRICOPEPTIDE REPEAT PROTEIN (AFU_ORTHOLOGUE AFUA_6G03870)"/>
    <property type="match status" value="1"/>
</dbReference>
<name>A0A6P8J089_ACTTE</name>
<evidence type="ECO:0000313" key="4">
    <source>
        <dbReference type="Proteomes" id="UP000515163"/>
    </source>
</evidence>
<dbReference type="Gene3D" id="1.25.40.10">
    <property type="entry name" value="Tetratricopeptide repeat domain"/>
    <property type="match status" value="4"/>
</dbReference>
<feature type="repeat" description="TPR" evidence="3">
    <location>
        <begin position="1017"/>
        <end position="1050"/>
    </location>
</feature>
<organism evidence="4 5">
    <name type="scientific">Actinia tenebrosa</name>
    <name type="common">Australian red waratah sea anemone</name>
    <dbReference type="NCBI Taxonomy" id="6105"/>
    <lineage>
        <taxon>Eukaryota</taxon>
        <taxon>Metazoa</taxon>
        <taxon>Cnidaria</taxon>
        <taxon>Anthozoa</taxon>
        <taxon>Hexacorallia</taxon>
        <taxon>Actiniaria</taxon>
        <taxon>Actiniidae</taxon>
        <taxon>Actinia</taxon>
    </lineage>
</organism>
<evidence type="ECO:0000256" key="1">
    <source>
        <dbReference type="ARBA" id="ARBA00022737"/>
    </source>
</evidence>